<dbReference type="InterPro" id="IPR014001">
    <property type="entry name" value="Helicase_ATP-bd"/>
</dbReference>
<dbReference type="InterPro" id="IPR027417">
    <property type="entry name" value="P-loop_NTPase"/>
</dbReference>
<keyword evidence="3" id="KW-0547">Nucleotide-binding</keyword>
<evidence type="ECO:0000259" key="12">
    <source>
        <dbReference type="PROSITE" id="PS51192"/>
    </source>
</evidence>
<feature type="region of interest" description="Disordered" evidence="11">
    <location>
        <begin position="479"/>
        <end position="502"/>
    </location>
</feature>
<feature type="compositionally biased region" description="Low complexity" evidence="11">
    <location>
        <begin position="167"/>
        <end position="177"/>
    </location>
</feature>
<comment type="catalytic activity">
    <reaction evidence="9">
        <text>ATP + H2O = ADP + phosphate + H(+)</text>
        <dbReference type="Rhea" id="RHEA:13065"/>
        <dbReference type="ChEBI" id="CHEBI:15377"/>
        <dbReference type="ChEBI" id="CHEBI:15378"/>
        <dbReference type="ChEBI" id="CHEBI:30616"/>
        <dbReference type="ChEBI" id="CHEBI:43474"/>
        <dbReference type="ChEBI" id="CHEBI:456216"/>
        <dbReference type="EC" id="3.6.4.13"/>
    </reaction>
</comment>
<keyword evidence="4" id="KW-0378">Hydrolase</keyword>
<proteinExistence type="predicted"/>
<evidence type="ECO:0000256" key="2">
    <source>
        <dbReference type="ARBA" id="ARBA00012552"/>
    </source>
</evidence>
<dbReference type="GO" id="GO:0016787">
    <property type="term" value="F:hydrolase activity"/>
    <property type="evidence" value="ECO:0007669"/>
    <property type="project" value="UniProtKB-KW"/>
</dbReference>
<dbReference type="Gene3D" id="1.20.272.40">
    <property type="match status" value="1"/>
</dbReference>
<dbReference type="GO" id="GO:0005524">
    <property type="term" value="F:ATP binding"/>
    <property type="evidence" value="ECO:0007669"/>
    <property type="project" value="UniProtKB-KW"/>
</dbReference>
<keyword evidence="8" id="KW-0496">Mitochondrion</keyword>
<dbReference type="CDD" id="cd18805">
    <property type="entry name" value="SF2_C_suv3"/>
    <property type="match status" value="1"/>
</dbReference>
<dbReference type="FunFam" id="3.40.50.300:FF:000269">
    <property type="entry name" value="ATP-dependent RNA helicase SUPV3L1, mitochondrial"/>
    <property type="match status" value="1"/>
</dbReference>
<feature type="domain" description="Helicase ATP-binding" evidence="12">
    <location>
        <begin position="611"/>
        <end position="725"/>
    </location>
</feature>
<dbReference type="Proteomes" id="UP000291116">
    <property type="component" value="Unassembled WGS sequence"/>
</dbReference>
<evidence type="ECO:0000256" key="10">
    <source>
        <dbReference type="SAM" id="Coils"/>
    </source>
</evidence>
<sequence length="1164" mass="131481">MGGGSASRRLLARVGSRGTARCGLVPAASGIRCRPLSAGTFPFRQRRRPLAHGEALLLSRTIPTPGDRTIGARRCLSSPSSSPGPEPLSSGKEEHDRRVAAAQASVLARLERRRKRSAPPSEKEVSAAAAVERKKRRAVWRAVEHWLSRDPAFFLSTVEALDLNFRPNRSINGNRNNGNHHSRNRDRNGKDSSRKSVFAINGHSDGGSHPLQPVWDQYQNIYHESIPEYINIHLEEEKDHQCMDGNDRNTTLQRDEETKKTMLELLKTVGFGDPKWRQRFQQFPRLQAQQDQLARSIDEYTTELEELGRAMAKLRKSLDSLETNLATNRIPSSEVASPATMATLIETPIMDPNTGFLAVESSSSELKNISKAEKREKRRQRKDRLRRNNTMKKLRTKSEHWMRNNADSQLNETMTSGTAPTKERTLFQSAWESITSLIWGGSGIRVSDKLIETKERDTKNFVEDHPFGLPKHTQRNSLLASNDDHSSESAANAAAGELHSFDDKAAQKHRRLVRRIERRIDRKREAVEELQEQIDSVTTELREAEETMACSKSPLSLEEYERARSAVDEAKDSICRDFAKHIEKRHAQSIQHYQLLDAKTDLTKPHEWYSYARLDRRKIVFHGGPTNSGKTYSALERLKEAKKGLYLGPLRLLAAEIYETLTAEGLYTNLFTGQERREIAFSTHTAATVEMCNVNEEYDVVVIDEIQMISDPTRGSAWTKALLGLRCKEVHVCGGLEAAGIVQKLAEACGDDFELHRYQRFSDLKVSKKSLGKNPTKTGSYRNVQKGDCVVAFSRNDIFAIKREIESLTDHRCCVIYGKLPPQTRADQARRFNDPDSGYDVLVASDAIGMGLNLNIKRIVFNSIFKFNGEKIVRLGHSDVKQIAGRAGRRNSPYPNGEVTCRDVRDLGYLRKCLSTEIEPLRKAALLPTESHIELFAEAVSAASAGEDPGDQNATDPANHPDLHEILRQFSAMATVRGDYFLGRQTEMAMIAKRLRNIPIRLRDAYAMCLSPTTESSARLLEMFATKVSQNEVFGLPSRSVPRKARSFDDLSYLCNIYSDVDLFMWLQYKFPPGNAVELATAMARKERTMEFINDALSATERLRLDHCYLKTAQRHRSVWEQRSGGIGSTANTDESDSDGEDYDDDIVFAFDYSYDDNIRRRID</sequence>
<dbReference type="EC" id="3.6.4.13" evidence="2"/>
<dbReference type="InterPro" id="IPR044774">
    <property type="entry name" value="Suv3_DEXQc"/>
</dbReference>
<reference evidence="14 15" key="1">
    <citation type="submission" date="2019-01" db="EMBL/GenBank/DDBJ databases">
        <authorList>
            <person name="Ferrante I. M."/>
        </authorList>
    </citation>
    <scope>NUCLEOTIDE SEQUENCE [LARGE SCALE GENOMIC DNA]</scope>
    <source>
        <strain evidence="14 15">B856</strain>
    </source>
</reference>
<dbReference type="PANTHER" id="PTHR12131">
    <property type="entry name" value="ATP-DEPENDENT RNA AND DNA HELICASE"/>
    <property type="match status" value="1"/>
</dbReference>
<dbReference type="GO" id="GO:0000965">
    <property type="term" value="P:mitochondrial RNA 3'-end processing"/>
    <property type="evidence" value="ECO:0007669"/>
    <property type="project" value="TreeGrafter"/>
</dbReference>
<gene>
    <name evidence="14" type="ORF">PSNMU_V1.4_AUG-EV-PASAV3_0048960</name>
</gene>
<accession>A0A448Z7S0</accession>
<evidence type="ECO:0000256" key="5">
    <source>
        <dbReference type="ARBA" id="ARBA00022806"/>
    </source>
</evidence>
<keyword evidence="5" id="KW-0347">Helicase</keyword>
<comment type="subcellular location">
    <subcellularLocation>
        <location evidence="1">Mitochondrion</location>
    </subcellularLocation>
</comment>
<feature type="compositionally biased region" description="Low complexity" evidence="11">
    <location>
        <begin position="76"/>
        <end position="90"/>
    </location>
</feature>
<dbReference type="SMART" id="SM00490">
    <property type="entry name" value="HELICc"/>
    <property type="match status" value="1"/>
</dbReference>
<evidence type="ECO:0000259" key="13">
    <source>
        <dbReference type="PROSITE" id="PS51194"/>
    </source>
</evidence>
<dbReference type="PROSITE" id="PS51192">
    <property type="entry name" value="HELICASE_ATP_BIND_1"/>
    <property type="match status" value="1"/>
</dbReference>
<keyword evidence="10" id="KW-0175">Coiled coil</keyword>
<evidence type="ECO:0000256" key="1">
    <source>
        <dbReference type="ARBA" id="ARBA00004173"/>
    </source>
</evidence>
<dbReference type="EMBL" id="CAACVS010000153">
    <property type="protein sequence ID" value="VEU38083.1"/>
    <property type="molecule type" value="Genomic_DNA"/>
</dbReference>
<dbReference type="Pfam" id="PF00271">
    <property type="entry name" value="Helicase_C"/>
    <property type="match status" value="1"/>
</dbReference>
<dbReference type="Gene3D" id="1.20.58.1080">
    <property type="match status" value="1"/>
</dbReference>
<dbReference type="GO" id="GO:0045025">
    <property type="term" value="C:mitochondrial degradosome"/>
    <property type="evidence" value="ECO:0007669"/>
    <property type="project" value="TreeGrafter"/>
</dbReference>
<feature type="region of interest" description="Disordered" evidence="11">
    <location>
        <begin position="167"/>
        <end position="212"/>
    </location>
</feature>
<dbReference type="InterPro" id="IPR001650">
    <property type="entry name" value="Helicase_C-like"/>
</dbReference>
<feature type="compositionally biased region" description="Low complexity" evidence="11">
    <location>
        <begin position="488"/>
        <end position="498"/>
    </location>
</feature>
<evidence type="ECO:0000256" key="4">
    <source>
        <dbReference type="ARBA" id="ARBA00022801"/>
    </source>
</evidence>
<evidence type="ECO:0000313" key="14">
    <source>
        <dbReference type="EMBL" id="VEU38083.1"/>
    </source>
</evidence>
<evidence type="ECO:0000313" key="15">
    <source>
        <dbReference type="Proteomes" id="UP000291116"/>
    </source>
</evidence>
<keyword evidence="6" id="KW-0067">ATP-binding</keyword>
<dbReference type="AlphaFoldDB" id="A0A448Z7S0"/>
<organism evidence="14 15">
    <name type="scientific">Pseudo-nitzschia multistriata</name>
    <dbReference type="NCBI Taxonomy" id="183589"/>
    <lineage>
        <taxon>Eukaryota</taxon>
        <taxon>Sar</taxon>
        <taxon>Stramenopiles</taxon>
        <taxon>Ochrophyta</taxon>
        <taxon>Bacillariophyta</taxon>
        <taxon>Bacillariophyceae</taxon>
        <taxon>Bacillariophycidae</taxon>
        <taxon>Bacillariales</taxon>
        <taxon>Bacillariaceae</taxon>
        <taxon>Pseudo-nitzschia</taxon>
    </lineage>
</organism>
<feature type="coiled-coil region" evidence="10">
    <location>
        <begin position="506"/>
        <end position="547"/>
    </location>
</feature>
<dbReference type="Pfam" id="PF22527">
    <property type="entry name" value="DEXQc_Suv3"/>
    <property type="match status" value="1"/>
</dbReference>
<dbReference type="PROSITE" id="PS51194">
    <property type="entry name" value="HELICASE_CTER"/>
    <property type="match status" value="1"/>
</dbReference>
<evidence type="ECO:0000256" key="9">
    <source>
        <dbReference type="ARBA" id="ARBA00047984"/>
    </source>
</evidence>
<dbReference type="InterPro" id="IPR055206">
    <property type="entry name" value="DEXQc_SUV3"/>
</dbReference>
<keyword evidence="7" id="KW-0809">Transit peptide</keyword>
<feature type="region of interest" description="Disordered" evidence="11">
    <location>
        <begin position="367"/>
        <end position="393"/>
    </location>
</feature>
<dbReference type="OrthoDB" id="6692397at2759"/>
<evidence type="ECO:0000256" key="3">
    <source>
        <dbReference type="ARBA" id="ARBA00022741"/>
    </source>
</evidence>
<dbReference type="PANTHER" id="PTHR12131:SF1">
    <property type="entry name" value="ATP-DEPENDENT RNA HELICASE SUPV3L1, MITOCHONDRIAL-RELATED"/>
    <property type="match status" value="1"/>
</dbReference>
<name>A0A448Z7S0_9STRA</name>
<dbReference type="SUPFAM" id="SSF52540">
    <property type="entry name" value="P-loop containing nucleoside triphosphate hydrolases"/>
    <property type="match status" value="1"/>
</dbReference>
<evidence type="ECO:0000256" key="6">
    <source>
        <dbReference type="ARBA" id="ARBA00022840"/>
    </source>
</evidence>
<dbReference type="FunFam" id="3.40.50.300:FF:000957">
    <property type="entry name" value="ATP-dependent RNA helicase SUV3L, mitochondrial"/>
    <property type="match status" value="1"/>
</dbReference>
<feature type="region of interest" description="Disordered" evidence="11">
    <location>
        <begin position="61"/>
        <end position="131"/>
    </location>
</feature>
<dbReference type="Gene3D" id="3.40.50.300">
    <property type="entry name" value="P-loop containing nucleotide triphosphate hydrolases"/>
    <property type="match status" value="2"/>
</dbReference>
<evidence type="ECO:0000256" key="8">
    <source>
        <dbReference type="ARBA" id="ARBA00023128"/>
    </source>
</evidence>
<dbReference type="GO" id="GO:0003724">
    <property type="term" value="F:RNA helicase activity"/>
    <property type="evidence" value="ECO:0007669"/>
    <property type="project" value="UniProtKB-EC"/>
</dbReference>
<dbReference type="InterPro" id="IPR050699">
    <property type="entry name" value="RNA-DNA_Helicase"/>
</dbReference>
<feature type="compositionally biased region" description="Acidic residues" evidence="11">
    <location>
        <begin position="1134"/>
        <end position="1143"/>
    </location>
</feature>
<feature type="compositionally biased region" description="Basic and acidic residues" evidence="11">
    <location>
        <begin position="185"/>
        <end position="194"/>
    </location>
</feature>
<dbReference type="CDD" id="cd17913">
    <property type="entry name" value="DEXQc_Suv3"/>
    <property type="match status" value="1"/>
</dbReference>
<evidence type="ECO:0000256" key="11">
    <source>
        <dbReference type="SAM" id="MobiDB-lite"/>
    </source>
</evidence>
<protein>
    <recommendedName>
        <fullName evidence="2">RNA helicase</fullName>
        <ecNumber evidence="2">3.6.4.13</ecNumber>
    </recommendedName>
</protein>
<keyword evidence="15" id="KW-1185">Reference proteome</keyword>
<feature type="compositionally biased region" description="Basic residues" evidence="11">
    <location>
        <begin position="376"/>
        <end position="393"/>
    </location>
</feature>
<dbReference type="SMART" id="SM00487">
    <property type="entry name" value="DEXDc"/>
    <property type="match status" value="1"/>
</dbReference>
<feature type="domain" description="Helicase C-terminal" evidence="13">
    <location>
        <begin position="776"/>
        <end position="929"/>
    </location>
</feature>
<feature type="coiled-coil region" evidence="10">
    <location>
        <begin position="290"/>
        <end position="324"/>
    </location>
</feature>
<feature type="region of interest" description="Disordered" evidence="11">
    <location>
        <begin position="1121"/>
        <end position="1143"/>
    </location>
</feature>
<evidence type="ECO:0000256" key="7">
    <source>
        <dbReference type="ARBA" id="ARBA00022946"/>
    </source>
</evidence>